<comment type="caution">
    <text evidence="3">The sequence shown here is derived from an EMBL/GenBank/DDBJ whole genome shotgun (WGS) entry which is preliminary data.</text>
</comment>
<dbReference type="InterPro" id="IPR036514">
    <property type="entry name" value="SGNH_hydro_sf"/>
</dbReference>
<dbReference type="RefSeq" id="WP_121645695.1">
    <property type="nucleotide sequence ID" value="NZ_RCWN01000001.1"/>
</dbReference>
<evidence type="ECO:0000259" key="2">
    <source>
        <dbReference type="Pfam" id="PF13472"/>
    </source>
</evidence>
<reference evidence="3 4" key="1">
    <citation type="submission" date="2018-10" db="EMBL/GenBank/DDBJ databases">
        <title>Notoacmeibacter sp. M2BS9Y-3-1, whole genome shotgun sequence.</title>
        <authorList>
            <person name="Tuo L."/>
        </authorList>
    </citation>
    <scope>NUCLEOTIDE SEQUENCE [LARGE SCALE GENOMIC DNA]</scope>
    <source>
        <strain evidence="3 4">M2BS9Y-3-1</strain>
    </source>
</reference>
<evidence type="ECO:0000313" key="4">
    <source>
        <dbReference type="Proteomes" id="UP000281094"/>
    </source>
</evidence>
<dbReference type="EMBL" id="RCWN01000001">
    <property type="protein sequence ID" value="RLQ88728.1"/>
    <property type="molecule type" value="Genomic_DNA"/>
</dbReference>
<organism evidence="3 4">
    <name type="scientific">Notoacmeibacter ruber</name>
    <dbReference type="NCBI Taxonomy" id="2670375"/>
    <lineage>
        <taxon>Bacteria</taxon>
        <taxon>Pseudomonadati</taxon>
        <taxon>Pseudomonadota</taxon>
        <taxon>Alphaproteobacteria</taxon>
        <taxon>Hyphomicrobiales</taxon>
        <taxon>Notoacmeibacteraceae</taxon>
        <taxon>Notoacmeibacter</taxon>
    </lineage>
</organism>
<dbReference type="Proteomes" id="UP000281094">
    <property type="component" value="Unassembled WGS sequence"/>
</dbReference>
<keyword evidence="3" id="KW-0378">Hydrolase</keyword>
<proteinExistence type="predicted"/>
<feature type="domain" description="SGNH hydrolase-type esterase" evidence="2">
    <location>
        <begin position="79"/>
        <end position="252"/>
    </location>
</feature>
<dbReference type="GO" id="GO:0016788">
    <property type="term" value="F:hydrolase activity, acting on ester bonds"/>
    <property type="evidence" value="ECO:0007669"/>
    <property type="project" value="UniProtKB-ARBA"/>
</dbReference>
<dbReference type="InterPro" id="IPR013830">
    <property type="entry name" value="SGNH_hydro"/>
</dbReference>
<accession>A0A3L7JD65</accession>
<dbReference type="CDD" id="cd01836">
    <property type="entry name" value="FeeA_FeeB_like"/>
    <property type="match status" value="1"/>
</dbReference>
<dbReference type="Gene3D" id="3.40.50.1110">
    <property type="entry name" value="SGNH hydrolase"/>
    <property type="match status" value="1"/>
</dbReference>
<name>A0A3L7JD65_9HYPH</name>
<feature type="region of interest" description="Disordered" evidence="1">
    <location>
        <begin position="1"/>
        <end position="28"/>
    </location>
</feature>
<dbReference type="Pfam" id="PF13472">
    <property type="entry name" value="Lipase_GDSL_2"/>
    <property type="match status" value="1"/>
</dbReference>
<sequence>MQRRADIVSGATSPDGIEPPSRPGPGRYGPWAGPLSILSLPVYVWQGVGMRRRSVRLSPPPGPIEGRFPGDAPEICLLVLGDSSVQAVGANRQEEGLAYNMAESLARLSGRAVRWRAAGFNSATVPQLTRVVLPHLEPRDFTHIVLSAGVNDAKNWHGARRFKRDFGEMIYALRARFTGAQLFWNPIFDFRLVPALPQPLATVLDMRADLLTRKARHLCRERGMSVLPEITNVQSSGFSRDGFHAGPLGYQLMGTQMAKHILRAENATDDPGAAN</sequence>
<evidence type="ECO:0000313" key="3">
    <source>
        <dbReference type="EMBL" id="RLQ88728.1"/>
    </source>
</evidence>
<gene>
    <name evidence="3" type="ORF">D8780_11405</name>
</gene>
<dbReference type="SUPFAM" id="SSF52266">
    <property type="entry name" value="SGNH hydrolase"/>
    <property type="match status" value="1"/>
</dbReference>
<protein>
    <submittedName>
        <fullName evidence="3">SGNH/GDSL hydrolase family protein</fullName>
    </submittedName>
</protein>
<evidence type="ECO:0000256" key="1">
    <source>
        <dbReference type="SAM" id="MobiDB-lite"/>
    </source>
</evidence>
<dbReference type="AlphaFoldDB" id="A0A3L7JD65"/>
<keyword evidence="4" id="KW-1185">Reference proteome</keyword>